<keyword evidence="14" id="KW-1185">Reference proteome</keyword>
<name>A0A2T2N9L4_CORCC</name>
<dbReference type="InterPro" id="IPR027417">
    <property type="entry name" value="P-loop_NTPase"/>
</dbReference>
<dbReference type="Pfam" id="PF06807">
    <property type="entry name" value="Clp1"/>
    <property type="match status" value="1"/>
</dbReference>
<evidence type="ECO:0000256" key="1">
    <source>
        <dbReference type="ARBA" id="ARBA00003798"/>
    </source>
</evidence>
<dbReference type="GO" id="GO:0051731">
    <property type="term" value="F:polynucleotide 5'-hydroxyl-kinase activity"/>
    <property type="evidence" value="ECO:0007669"/>
    <property type="project" value="InterPro"/>
</dbReference>
<feature type="domain" description="Clp1 P-loop" evidence="12">
    <location>
        <begin position="133"/>
        <end position="336"/>
    </location>
</feature>
<dbReference type="Pfam" id="PF16575">
    <property type="entry name" value="CLP1_P"/>
    <property type="match status" value="1"/>
</dbReference>
<evidence type="ECO:0000256" key="2">
    <source>
        <dbReference type="ARBA" id="ARBA00004123"/>
    </source>
</evidence>
<evidence type="ECO:0000256" key="9">
    <source>
        <dbReference type="HAMAP-Rule" id="MF_03035"/>
    </source>
</evidence>
<keyword evidence="6 9" id="KW-0547">Nucleotide-binding</keyword>
<accession>A0A2T2N9L4</accession>
<dbReference type="GO" id="GO:0031124">
    <property type="term" value="P:mRNA 3'-end processing"/>
    <property type="evidence" value="ECO:0007669"/>
    <property type="project" value="UniProtKB-UniRule"/>
</dbReference>
<feature type="domain" description="Clp1 N-terminal" evidence="11">
    <location>
        <begin position="30"/>
        <end position="119"/>
    </location>
</feature>
<evidence type="ECO:0000256" key="6">
    <source>
        <dbReference type="ARBA" id="ARBA00022741"/>
    </source>
</evidence>
<feature type="binding site" evidence="9">
    <location>
        <begin position="136"/>
        <end position="141"/>
    </location>
    <ligand>
        <name>ATP</name>
        <dbReference type="ChEBI" id="CHEBI:30616"/>
    </ligand>
</feature>
<dbReference type="FunFam" id="2.60.120.1030:FF:000001">
    <property type="entry name" value="Protein CLP1 homolog 5"/>
    <property type="match status" value="1"/>
</dbReference>
<keyword evidence="7 9" id="KW-0067">ATP-binding</keyword>
<feature type="binding site" evidence="9">
    <location>
        <position position="35"/>
    </location>
    <ligand>
        <name>ATP</name>
        <dbReference type="ChEBI" id="CHEBI:30616"/>
    </ligand>
</feature>
<evidence type="ECO:0000256" key="3">
    <source>
        <dbReference type="ARBA" id="ARBA00018706"/>
    </source>
</evidence>
<dbReference type="Gene3D" id="2.40.30.330">
    <property type="entry name" value="Pre-mRNA cleavage complex subunit Clp1, C-terminal domain"/>
    <property type="match status" value="1"/>
</dbReference>
<gene>
    <name evidence="9" type="primary">CLP1</name>
    <name evidence="13" type="ORF">BS50DRAFT_138497</name>
</gene>
<dbReference type="InterPro" id="IPR045116">
    <property type="entry name" value="Clp1/Grc3"/>
</dbReference>
<evidence type="ECO:0000259" key="10">
    <source>
        <dbReference type="Pfam" id="PF06807"/>
    </source>
</evidence>
<sequence length="466" mass="50711">MISLPGLNLTAQVPEPLNVPVATQARVQDLPANTEYRFEVSFSRTLTIKLLSGTAEYFGTELAPSSSYTFQGAKGAIFTWHGCKLEVTGEAESEYPAEETQMMSYANAHFALEMLRDRAAQMGDLGPRALVVGPENAGKTSVTRILTAYAVKMGRQPMVVNLDPRQGMLSVPGSLTSAVFSSIVDIEDGWGSSPISGPSPIPVKMPLVYHYGLKDPEEGKIFKPLVTRMALAVTSRLEEDKASKRSGFIIDSPGSISQGKSGVYENIEHIISEFSVNIVFVLGSERLYSDLTRKYSSRPQDEPVTVIRLDKSGGCVDRSEDYMKELRQSQIREYFFGHGEQSLAPYSHMADFADLNIFKIIDGATETSEFNPGDDDDDDVYGASASIYEKVTPSSLIQNSLLAITTAAAGERQGVIRDSSIRGYIYVADVDDSKKKVKLLSPQAGQTPPQAMVLGTFPEDVPGLVS</sequence>
<dbReference type="GO" id="GO:0005524">
    <property type="term" value="F:ATP binding"/>
    <property type="evidence" value="ECO:0007669"/>
    <property type="project" value="UniProtKB-UniRule"/>
</dbReference>
<dbReference type="Proteomes" id="UP000240883">
    <property type="component" value="Unassembled WGS sequence"/>
</dbReference>
<dbReference type="GO" id="GO:0006388">
    <property type="term" value="P:tRNA splicing, via endonucleolytic cleavage and ligation"/>
    <property type="evidence" value="ECO:0007669"/>
    <property type="project" value="TreeGrafter"/>
</dbReference>
<dbReference type="SUPFAM" id="SSF52540">
    <property type="entry name" value="P-loop containing nucleoside triphosphate hydrolases"/>
    <property type="match status" value="1"/>
</dbReference>
<evidence type="ECO:0000259" key="11">
    <source>
        <dbReference type="Pfam" id="PF16573"/>
    </source>
</evidence>
<feature type="binding site" evidence="9">
    <location>
        <position position="74"/>
    </location>
    <ligand>
        <name>ATP</name>
        <dbReference type="ChEBI" id="CHEBI:30616"/>
    </ligand>
</feature>
<dbReference type="InterPro" id="IPR032324">
    <property type="entry name" value="Clp1_N"/>
</dbReference>
<dbReference type="InterPro" id="IPR028606">
    <property type="entry name" value="Clp1"/>
</dbReference>
<dbReference type="InterPro" id="IPR010655">
    <property type="entry name" value="Clp1_C"/>
</dbReference>
<evidence type="ECO:0000256" key="8">
    <source>
        <dbReference type="ARBA" id="ARBA00023242"/>
    </source>
</evidence>
<dbReference type="InterPro" id="IPR032319">
    <property type="entry name" value="CLP1_P"/>
</dbReference>
<dbReference type="Gene3D" id="3.40.50.300">
    <property type="entry name" value="P-loop containing nucleotide triphosphate hydrolases"/>
    <property type="match status" value="1"/>
</dbReference>
<evidence type="ECO:0000256" key="4">
    <source>
        <dbReference type="ARBA" id="ARBA00019824"/>
    </source>
</evidence>
<organism evidence="13 14">
    <name type="scientific">Corynespora cassiicola Philippines</name>
    <dbReference type="NCBI Taxonomy" id="1448308"/>
    <lineage>
        <taxon>Eukaryota</taxon>
        <taxon>Fungi</taxon>
        <taxon>Dikarya</taxon>
        <taxon>Ascomycota</taxon>
        <taxon>Pezizomycotina</taxon>
        <taxon>Dothideomycetes</taxon>
        <taxon>Pleosporomycetidae</taxon>
        <taxon>Pleosporales</taxon>
        <taxon>Corynesporascaceae</taxon>
        <taxon>Corynespora</taxon>
    </lineage>
</organism>
<dbReference type="InterPro" id="IPR038238">
    <property type="entry name" value="Clp1_C_sf"/>
</dbReference>
<comment type="function">
    <text evidence="1">Polynucleotide 5'-kinase involved in rRNA processing.</text>
</comment>
<feature type="domain" description="Clp1 C-terminal" evidence="10">
    <location>
        <begin position="343"/>
        <end position="458"/>
    </location>
</feature>
<evidence type="ECO:0000313" key="13">
    <source>
        <dbReference type="EMBL" id="PSN62151.1"/>
    </source>
</evidence>
<dbReference type="InterPro" id="IPR038239">
    <property type="entry name" value="Clp1_N_sf"/>
</dbReference>
<evidence type="ECO:0000313" key="14">
    <source>
        <dbReference type="Proteomes" id="UP000240883"/>
    </source>
</evidence>
<dbReference type="EMBL" id="KZ678142">
    <property type="protein sequence ID" value="PSN62151.1"/>
    <property type="molecule type" value="Genomic_DNA"/>
</dbReference>
<proteinExistence type="inferred from homology"/>
<dbReference type="STRING" id="1448308.A0A2T2N9L4"/>
<evidence type="ECO:0000259" key="12">
    <source>
        <dbReference type="Pfam" id="PF16575"/>
    </source>
</evidence>
<dbReference type="PANTHER" id="PTHR12755:SF6">
    <property type="entry name" value="POLYRIBONUCLEOTIDE 5'-HYDROXYL-KINASE CLP1"/>
    <property type="match status" value="1"/>
</dbReference>
<dbReference type="HAMAP" id="MF_03035">
    <property type="entry name" value="Clp1"/>
    <property type="match status" value="1"/>
</dbReference>
<protein>
    <recommendedName>
        <fullName evidence="4">Polynucleotide 5'-hydroxyl-kinase GRC3</fullName>
    </recommendedName>
    <alternativeName>
        <fullName evidence="3">Polynucleotide 5'-hydroxyl-kinase grc3</fullName>
    </alternativeName>
</protein>
<dbReference type="Pfam" id="PF16573">
    <property type="entry name" value="CLP1_N"/>
    <property type="match status" value="1"/>
</dbReference>
<comment type="similarity">
    <text evidence="9">Belongs to the Clp1 family. Clp1 subfamily.</text>
</comment>
<keyword evidence="8 9" id="KW-0539">Nucleus</keyword>
<dbReference type="AlphaFoldDB" id="A0A2T2N9L4"/>
<reference evidence="13 14" key="1">
    <citation type="journal article" date="2018" name="Front. Microbiol.">
        <title>Genome-Wide Analysis of Corynespora cassiicola Leaf Fall Disease Putative Effectors.</title>
        <authorList>
            <person name="Lopez D."/>
            <person name="Ribeiro S."/>
            <person name="Label P."/>
            <person name="Fumanal B."/>
            <person name="Venisse J.S."/>
            <person name="Kohler A."/>
            <person name="de Oliveira R.R."/>
            <person name="Labutti K."/>
            <person name="Lipzen A."/>
            <person name="Lail K."/>
            <person name="Bauer D."/>
            <person name="Ohm R.A."/>
            <person name="Barry K.W."/>
            <person name="Spatafora J."/>
            <person name="Grigoriev I.V."/>
            <person name="Martin F.M."/>
            <person name="Pujade-Renaud V."/>
        </authorList>
    </citation>
    <scope>NUCLEOTIDE SEQUENCE [LARGE SCALE GENOMIC DNA]</scope>
    <source>
        <strain evidence="13 14">Philippines</strain>
    </source>
</reference>
<comment type="subunit">
    <text evidence="9">Component of a pre-mRNA cleavage factor complex. Interacts directly with PCF11.</text>
</comment>
<evidence type="ECO:0000256" key="7">
    <source>
        <dbReference type="ARBA" id="ARBA00022840"/>
    </source>
</evidence>
<dbReference type="GO" id="GO:0005849">
    <property type="term" value="C:mRNA cleavage factor complex"/>
    <property type="evidence" value="ECO:0007669"/>
    <property type="project" value="UniProtKB-UniRule"/>
</dbReference>
<keyword evidence="5 9" id="KW-0507">mRNA processing</keyword>
<dbReference type="Gene3D" id="2.60.120.1030">
    <property type="entry name" value="Clp1, DNA binding domain"/>
    <property type="match status" value="1"/>
</dbReference>
<dbReference type="PANTHER" id="PTHR12755">
    <property type="entry name" value="CLEAVAGE/POLYADENYLATION FACTOR IA SUBUNIT CLP1P"/>
    <property type="match status" value="1"/>
</dbReference>
<comment type="function">
    <text evidence="9">Required for endonucleolytic cleavage during polyadenylation-dependent pre-mRNA 3'-end formation.</text>
</comment>
<comment type="subcellular location">
    <subcellularLocation>
        <location evidence="2 9">Nucleus</location>
    </subcellularLocation>
</comment>
<dbReference type="OrthoDB" id="258143at2759"/>
<evidence type="ECO:0000256" key="5">
    <source>
        <dbReference type="ARBA" id="ARBA00022664"/>
    </source>
</evidence>